<dbReference type="Proteomes" id="UP000198984">
    <property type="component" value="Unassembled WGS sequence"/>
</dbReference>
<evidence type="ECO:0000313" key="2">
    <source>
        <dbReference type="Proteomes" id="UP000198984"/>
    </source>
</evidence>
<name>A0A1H7HGS2_9BACT</name>
<organism evidence="1 2">
    <name type="scientific">Chitinophaga rupis</name>
    <dbReference type="NCBI Taxonomy" id="573321"/>
    <lineage>
        <taxon>Bacteria</taxon>
        <taxon>Pseudomonadati</taxon>
        <taxon>Bacteroidota</taxon>
        <taxon>Chitinophagia</taxon>
        <taxon>Chitinophagales</taxon>
        <taxon>Chitinophagaceae</taxon>
        <taxon>Chitinophaga</taxon>
    </lineage>
</organism>
<keyword evidence="2" id="KW-1185">Reference proteome</keyword>
<evidence type="ECO:0000313" key="1">
    <source>
        <dbReference type="EMBL" id="SEK49511.1"/>
    </source>
</evidence>
<dbReference type="STRING" id="573321.SAMN04488505_101303"/>
<dbReference type="RefSeq" id="WP_089906386.1">
    <property type="nucleotide sequence ID" value="NZ_FOBB01000001.1"/>
</dbReference>
<protein>
    <submittedName>
        <fullName evidence="1">Uncharacterized protein</fullName>
    </submittedName>
</protein>
<dbReference type="AlphaFoldDB" id="A0A1H7HGS2"/>
<proteinExistence type="predicted"/>
<sequence length="74" mass="8068">MYKKPVVPQGPPANLNAGTVLGSGAITPAMQKILSSMEHYNPSAQEATEQFFRDAVGKLFLAALEQMYQQQEAK</sequence>
<gene>
    <name evidence="1" type="ORF">SAMN04488505_101303</name>
</gene>
<dbReference type="EMBL" id="FOBB01000001">
    <property type="protein sequence ID" value="SEK49511.1"/>
    <property type="molecule type" value="Genomic_DNA"/>
</dbReference>
<accession>A0A1H7HGS2</accession>
<reference evidence="1 2" key="1">
    <citation type="submission" date="2016-10" db="EMBL/GenBank/DDBJ databases">
        <authorList>
            <person name="de Groot N.N."/>
        </authorList>
    </citation>
    <scope>NUCLEOTIDE SEQUENCE [LARGE SCALE GENOMIC DNA]</scope>
    <source>
        <strain evidence="1 2">DSM 21039</strain>
    </source>
</reference>